<evidence type="ECO:0000313" key="1">
    <source>
        <dbReference type="EMBL" id="CAK7924826.1"/>
    </source>
</evidence>
<name>A0AAV1TR38_9STRA</name>
<protein>
    <recommendedName>
        <fullName evidence="3">Polyketide synthase</fullName>
    </recommendedName>
</protein>
<comment type="caution">
    <text evidence="1">The sequence shown here is derived from an EMBL/GenBank/DDBJ whole genome shotgun (WGS) entry which is preliminary data.</text>
</comment>
<gene>
    <name evidence="1" type="ORF">PM001_LOCUS9976</name>
</gene>
<evidence type="ECO:0000313" key="2">
    <source>
        <dbReference type="Proteomes" id="UP001162060"/>
    </source>
</evidence>
<evidence type="ECO:0008006" key="3">
    <source>
        <dbReference type="Google" id="ProtNLM"/>
    </source>
</evidence>
<dbReference type="AlphaFoldDB" id="A0AAV1TR38"/>
<reference evidence="1" key="1">
    <citation type="submission" date="2024-01" db="EMBL/GenBank/DDBJ databases">
        <authorList>
            <person name="Webb A."/>
        </authorList>
    </citation>
    <scope>NUCLEOTIDE SEQUENCE</scope>
    <source>
        <strain evidence="1">Pm1</strain>
    </source>
</reference>
<dbReference type="Proteomes" id="UP001162060">
    <property type="component" value="Unassembled WGS sequence"/>
</dbReference>
<proteinExistence type="predicted"/>
<accession>A0AAV1TR38</accession>
<organism evidence="1 2">
    <name type="scientific">Peronospora matthiolae</name>
    <dbReference type="NCBI Taxonomy" id="2874970"/>
    <lineage>
        <taxon>Eukaryota</taxon>
        <taxon>Sar</taxon>
        <taxon>Stramenopiles</taxon>
        <taxon>Oomycota</taxon>
        <taxon>Peronosporomycetes</taxon>
        <taxon>Peronosporales</taxon>
        <taxon>Peronosporaceae</taxon>
        <taxon>Peronospora</taxon>
    </lineage>
</organism>
<dbReference type="EMBL" id="CAKLBY020000078">
    <property type="protein sequence ID" value="CAK7924826.1"/>
    <property type="molecule type" value="Genomic_DNA"/>
</dbReference>
<sequence length="106" mass="11175">MIQRSVDAAAQAAVTPEVVSVVSLPNTGDAQPGAPDTFHLVTNACLLDPSVATHRPGPKLSPERPCLSQPIRGRGRLWQHGTALPSPATIRIQTGAYDALRDEGDD</sequence>